<keyword evidence="6 8" id="KW-0472">Membrane</keyword>
<dbReference type="InterPro" id="IPR001750">
    <property type="entry name" value="ND/Mrp_TM"/>
</dbReference>
<evidence type="ECO:0000313" key="10">
    <source>
        <dbReference type="EMBL" id="MBK1632608.1"/>
    </source>
</evidence>
<dbReference type="PANTHER" id="PTHR42703">
    <property type="entry name" value="NADH DEHYDROGENASE"/>
    <property type="match status" value="1"/>
</dbReference>
<feature type="transmembrane region" description="Helical" evidence="8">
    <location>
        <begin position="31"/>
        <end position="49"/>
    </location>
</feature>
<evidence type="ECO:0000256" key="4">
    <source>
        <dbReference type="ARBA" id="ARBA00022692"/>
    </source>
</evidence>
<feature type="transmembrane region" description="Helical" evidence="8">
    <location>
        <begin position="375"/>
        <end position="392"/>
    </location>
</feature>
<protein>
    <submittedName>
        <fullName evidence="10">Oxidoreductase</fullName>
    </submittedName>
</protein>
<feature type="transmembrane region" description="Helical" evidence="8">
    <location>
        <begin position="297"/>
        <end position="317"/>
    </location>
</feature>
<name>A0ABS1CLN9_9GAMM</name>
<dbReference type="InterPro" id="IPR050586">
    <property type="entry name" value="CPA3_Na-H_Antiporter_D"/>
</dbReference>
<evidence type="ECO:0000256" key="8">
    <source>
        <dbReference type="SAM" id="Phobius"/>
    </source>
</evidence>
<keyword evidence="3" id="KW-1003">Cell membrane</keyword>
<evidence type="ECO:0000256" key="3">
    <source>
        <dbReference type="ARBA" id="ARBA00022475"/>
    </source>
</evidence>
<dbReference type="InterPro" id="IPR003918">
    <property type="entry name" value="NADH_UbQ_OxRdtase"/>
</dbReference>
<feature type="transmembrane region" description="Helical" evidence="8">
    <location>
        <begin position="234"/>
        <end position="255"/>
    </location>
</feature>
<feature type="transmembrane region" description="Helical" evidence="8">
    <location>
        <begin position="159"/>
        <end position="180"/>
    </location>
</feature>
<evidence type="ECO:0000256" key="1">
    <source>
        <dbReference type="ARBA" id="ARBA00004651"/>
    </source>
</evidence>
<comment type="similarity">
    <text evidence="2">Belongs to the CPA3 antiporters (TC 2.A.63) subunit D family.</text>
</comment>
<comment type="caution">
    <text evidence="10">The sequence shown here is derived from an EMBL/GenBank/DDBJ whole genome shotgun (WGS) entry which is preliminary data.</text>
</comment>
<keyword evidence="4 7" id="KW-0812">Transmembrane</keyword>
<feature type="transmembrane region" description="Helical" evidence="8">
    <location>
        <begin position="261"/>
        <end position="285"/>
    </location>
</feature>
<evidence type="ECO:0000256" key="6">
    <source>
        <dbReference type="ARBA" id="ARBA00023136"/>
    </source>
</evidence>
<feature type="transmembrane region" description="Helical" evidence="8">
    <location>
        <begin position="77"/>
        <end position="94"/>
    </location>
</feature>
<dbReference type="Pfam" id="PF00361">
    <property type="entry name" value="Proton_antipo_M"/>
    <property type="match status" value="1"/>
</dbReference>
<dbReference type="PRINTS" id="PR01437">
    <property type="entry name" value="NUOXDRDTASE4"/>
</dbReference>
<feature type="transmembrane region" description="Helical" evidence="8">
    <location>
        <begin position="200"/>
        <end position="227"/>
    </location>
</feature>
<gene>
    <name evidence="10" type="ORF">CKO31_18045</name>
</gene>
<evidence type="ECO:0000256" key="5">
    <source>
        <dbReference type="ARBA" id="ARBA00022989"/>
    </source>
</evidence>
<evidence type="ECO:0000256" key="7">
    <source>
        <dbReference type="RuleBase" id="RU000320"/>
    </source>
</evidence>
<feature type="transmembrane region" description="Helical" evidence="8">
    <location>
        <begin position="329"/>
        <end position="354"/>
    </location>
</feature>
<dbReference type="RefSeq" id="WP_200240353.1">
    <property type="nucleotide sequence ID" value="NZ_NRRV01000052.1"/>
</dbReference>
<dbReference type="Proteomes" id="UP000748752">
    <property type="component" value="Unassembled WGS sequence"/>
</dbReference>
<keyword evidence="5 8" id="KW-1133">Transmembrane helix</keyword>
<comment type="subcellular location">
    <subcellularLocation>
        <location evidence="1">Cell membrane</location>
        <topology evidence="1">Multi-pass membrane protein</topology>
    </subcellularLocation>
    <subcellularLocation>
        <location evidence="7">Membrane</location>
        <topology evidence="7">Multi-pass membrane protein</topology>
    </subcellularLocation>
</comment>
<proteinExistence type="inferred from homology"/>
<feature type="domain" description="NADH:quinone oxidoreductase/Mrp antiporter transmembrane" evidence="9">
    <location>
        <begin position="123"/>
        <end position="424"/>
    </location>
</feature>
<feature type="transmembrane region" description="Helical" evidence="8">
    <location>
        <begin position="129"/>
        <end position="147"/>
    </location>
</feature>
<evidence type="ECO:0000313" key="11">
    <source>
        <dbReference type="Proteomes" id="UP000748752"/>
    </source>
</evidence>
<evidence type="ECO:0000256" key="2">
    <source>
        <dbReference type="ARBA" id="ARBA00005346"/>
    </source>
</evidence>
<sequence length="491" mass="51064">MTDPLVLCIALPLVGAMLVTALPRWSVRLGIVSALATAGAAVALTAAVWQQGTLHLILGGWDAQLAIALRADGLATALVLMANLVGLGISVYATGYFHDRLRVRSFWPLWLLLWAALNGLFLAGDLFNLYVMLELLGIAAAALGALTGNRDAVAANLRYLLVGLLGSISYLLGVALLYTAHGTLDLGLLAQRIAAAPELFAVNAAAMALMVAGLALKAALFPLHFWLPPAHANAPAPVSAALSALVVKAAFYLILRLWLDLFWPITGMAAAMLPALLGAVAVLWGSWRALRAERLKLLAAYSTVAQIGYLFLFLPLLTATPPGPARDDLLAALLLMAVTHGFAKAGFFLAAGLVQTNAGHDRIDDLGGTAQRLPATTFAIALSGSALIGLPPSGSFIGKWLLMQGAIATGQWWWVIVVTTGSLLASAYVFRVLSRAFGLEPTPLKFITDARAEVPALTLALISVAVLGLASGPLWTLLGLSAAGSGTGGGV</sequence>
<feature type="transmembrane region" description="Helical" evidence="8">
    <location>
        <begin position="412"/>
        <end position="433"/>
    </location>
</feature>
<accession>A0ABS1CLN9</accession>
<dbReference type="PANTHER" id="PTHR42703:SF1">
    <property type="entry name" value="NA(+)_H(+) ANTIPORTER SUBUNIT D1"/>
    <property type="match status" value="1"/>
</dbReference>
<reference evidence="10 11" key="1">
    <citation type="journal article" date="2020" name="Microorganisms">
        <title>Osmotic Adaptation and Compatible Solute Biosynthesis of Phototrophic Bacteria as Revealed from Genome Analyses.</title>
        <authorList>
            <person name="Imhoff J.F."/>
            <person name="Rahn T."/>
            <person name="Kunzel S."/>
            <person name="Keller A."/>
            <person name="Neulinger S.C."/>
        </authorList>
    </citation>
    <scope>NUCLEOTIDE SEQUENCE [LARGE SCALE GENOMIC DNA]</scope>
    <source>
        <strain evidence="10 11">DSM 6210</strain>
    </source>
</reference>
<keyword evidence="11" id="KW-1185">Reference proteome</keyword>
<evidence type="ECO:0000259" key="9">
    <source>
        <dbReference type="Pfam" id="PF00361"/>
    </source>
</evidence>
<feature type="transmembrane region" description="Helical" evidence="8">
    <location>
        <begin position="454"/>
        <end position="475"/>
    </location>
</feature>
<dbReference type="EMBL" id="NRRV01000052">
    <property type="protein sequence ID" value="MBK1632608.1"/>
    <property type="molecule type" value="Genomic_DNA"/>
</dbReference>
<feature type="transmembrane region" description="Helical" evidence="8">
    <location>
        <begin position="106"/>
        <end position="123"/>
    </location>
</feature>
<organism evidence="10 11">
    <name type="scientific">Thiohalocapsa halophila</name>
    <dbReference type="NCBI Taxonomy" id="69359"/>
    <lineage>
        <taxon>Bacteria</taxon>
        <taxon>Pseudomonadati</taxon>
        <taxon>Pseudomonadota</taxon>
        <taxon>Gammaproteobacteria</taxon>
        <taxon>Chromatiales</taxon>
        <taxon>Chromatiaceae</taxon>
        <taxon>Thiohalocapsa</taxon>
    </lineage>
</organism>